<organism evidence="2 3">
    <name type="scientific">Frondihabitans peucedani</name>
    <dbReference type="NCBI Taxonomy" id="598626"/>
    <lineage>
        <taxon>Bacteria</taxon>
        <taxon>Bacillati</taxon>
        <taxon>Actinomycetota</taxon>
        <taxon>Actinomycetes</taxon>
        <taxon>Micrococcales</taxon>
        <taxon>Microbacteriaceae</taxon>
        <taxon>Frondihabitans</taxon>
    </lineage>
</organism>
<name>A0ABP8DYY7_9MICO</name>
<proteinExistence type="predicted"/>
<keyword evidence="3" id="KW-1185">Reference proteome</keyword>
<dbReference type="Proteomes" id="UP001501594">
    <property type="component" value="Unassembled WGS sequence"/>
</dbReference>
<dbReference type="EMBL" id="BAABAU010000001">
    <property type="protein sequence ID" value="GAA4265165.1"/>
    <property type="molecule type" value="Genomic_DNA"/>
</dbReference>
<evidence type="ECO:0000313" key="2">
    <source>
        <dbReference type="EMBL" id="GAA4265165.1"/>
    </source>
</evidence>
<reference evidence="3" key="1">
    <citation type="journal article" date="2019" name="Int. J. Syst. Evol. Microbiol.">
        <title>The Global Catalogue of Microorganisms (GCM) 10K type strain sequencing project: providing services to taxonomists for standard genome sequencing and annotation.</title>
        <authorList>
            <consortium name="The Broad Institute Genomics Platform"/>
            <consortium name="The Broad Institute Genome Sequencing Center for Infectious Disease"/>
            <person name="Wu L."/>
            <person name="Ma J."/>
        </authorList>
    </citation>
    <scope>NUCLEOTIDE SEQUENCE [LARGE SCALE GENOMIC DNA]</scope>
    <source>
        <strain evidence="3">JCM 17442</strain>
    </source>
</reference>
<comment type="caution">
    <text evidence="2">The sequence shown here is derived from an EMBL/GenBank/DDBJ whole genome shotgun (WGS) entry which is preliminary data.</text>
</comment>
<sequence>MWVGFLQLDEYDESISVHDEVKWQVSALSEGFLDGALPEDAFVDFELDRYADVMGLARAQLAGTVARIRWVQYPVSMAPLPSDASEESLPSVSSVYSTKEPMGRMRQDREALVVQRAKASPGFSGFVVDVVLDRNSEELESLRVRLPVVPGVPWPESG</sequence>
<gene>
    <name evidence="2" type="ORF">GCM10022256_07770</name>
</gene>
<feature type="compositionally biased region" description="Polar residues" evidence="1">
    <location>
        <begin position="88"/>
        <end position="97"/>
    </location>
</feature>
<evidence type="ECO:0000313" key="3">
    <source>
        <dbReference type="Proteomes" id="UP001501594"/>
    </source>
</evidence>
<feature type="region of interest" description="Disordered" evidence="1">
    <location>
        <begin position="81"/>
        <end position="103"/>
    </location>
</feature>
<evidence type="ECO:0000256" key="1">
    <source>
        <dbReference type="SAM" id="MobiDB-lite"/>
    </source>
</evidence>
<accession>A0ABP8DYY7</accession>
<protein>
    <submittedName>
        <fullName evidence="2">Uncharacterized protein</fullName>
    </submittedName>
</protein>